<reference evidence="3 4" key="1">
    <citation type="submission" date="2020-09" db="EMBL/GenBank/DDBJ databases">
        <title>De no assembly of potato wild relative species, Solanum commersonii.</title>
        <authorList>
            <person name="Cho K."/>
        </authorList>
    </citation>
    <scope>NUCLEOTIDE SEQUENCE [LARGE SCALE GENOMIC DNA]</scope>
    <source>
        <strain evidence="3">LZ3.2</strain>
        <tissue evidence="3">Leaf</tissue>
    </source>
</reference>
<accession>A0A9J5YZS5</accession>
<organism evidence="3 4">
    <name type="scientific">Solanum commersonii</name>
    <name type="common">Commerson's wild potato</name>
    <name type="synonym">Commerson's nightshade</name>
    <dbReference type="NCBI Taxonomy" id="4109"/>
    <lineage>
        <taxon>Eukaryota</taxon>
        <taxon>Viridiplantae</taxon>
        <taxon>Streptophyta</taxon>
        <taxon>Embryophyta</taxon>
        <taxon>Tracheophyta</taxon>
        <taxon>Spermatophyta</taxon>
        <taxon>Magnoliopsida</taxon>
        <taxon>eudicotyledons</taxon>
        <taxon>Gunneridae</taxon>
        <taxon>Pentapetalae</taxon>
        <taxon>asterids</taxon>
        <taxon>lamiids</taxon>
        <taxon>Solanales</taxon>
        <taxon>Solanaceae</taxon>
        <taxon>Solanoideae</taxon>
        <taxon>Solaneae</taxon>
        <taxon>Solanum</taxon>
    </lineage>
</organism>
<feature type="transmembrane region" description="Helical" evidence="2">
    <location>
        <begin position="30"/>
        <end position="47"/>
    </location>
</feature>
<evidence type="ECO:0000256" key="1">
    <source>
        <dbReference type="SAM" id="MobiDB-lite"/>
    </source>
</evidence>
<dbReference type="EMBL" id="JACXVP010000005">
    <property type="protein sequence ID" value="KAG5606161.1"/>
    <property type="molecule type" value="Genomic_DNA"/>
</dbReference>
<sequence>MPKMEVICKKFITQVELSGLLGLLTSTLDTYILTWTMNLIGLLFWIVRGYTLKVHENSCLDPYFSPNLETLIVPIWVPLLKLPWHYYYKEFFGWLSEKPIKPNSTSPSYSVTTKVTSPTHKSQPKILLPVLKESKAKCSKEKNGSK</sequence>
<feature type="region of interest" description="Disordered" evidence="1">
    <location>
        <begin position="98"/>
        <end position="125"/>
    </location>
</feature>
<keyword evidence="2" id="KW-0812">Transmembrane</keyword>
<keyword evidence="2" id="KW-1133">Transmembrane helix</keyword>
<evidence type="ECO:0000256" key="2">
    <source>
        <dbReference type="SAM" id="Phobius"/>
    </source>
</evidence>
<protein>
    <recommendedName>
        <fullName evidence="5">DUF4283 domain-containing protein</fullName>
    </recommendedName>
</protein>
<feature type="compositionally biased region" description="Polar residues" evidence="1">
    <location>
        <begin position="102"/>
        <end position="121"/>
    </location>
</feature>
<evidence type="ECO:0000313" key="4">
    <source>
        <dbReference type="Proteomes" id="UP000824120"/>
    </source>
</evidence>
<keyword evidence="2" id="KW-0472">Membrane</keyword>
<dbReference type="Proteomes" id="UP000824120">
    <property type="component" value="Chromosome 5"/>
</dbReference>
<evidence type="ECO:0000313" key="3">
    <source>
        <dbReference type="EMBL" id="KAG5606161.1"/>
    </source>
</evidence>
<proteinExistence type="predicted"/>
<keyword evidence="4" id="KW-1185">Reference proteome</keyword>
<dbReference type="AlphaFoldDB" id="A0A9J5YZS5"/>
<name>A0A9J5YZS5_SOLCO</name>
<gene>
    <name evidence="3" type="ORF">H5410_027653</name>
</gene>
<comment type="caution">
    <text evidence="3">The sequence shown here is derived from an EMBL/GenBank/DDBJ whole genome shotgun (WGS) entry which is preliminary data.</text>
</comment>
<evidence type="ECO:0008006" key="5">
    <source>
        <dbReference type="Google" id="ProtNLM"/>
    </source>
</evidence>